<accession>A0A6A4WDW2</accession>
<keyword evidence="4" id="KW-0862">Zinc</keyword>
<evidence type="ECO:0000256" key="1">
    <source>
        <dbReference type="ARBA" id="ARBA00022723"/>
    </source>
</evidence>
<dbReference type="Gene3D" id="1.10.220.150">
    <property type="entry name" value="Arf GTPase activating protein"/>
    <property type="match status" value="1"/>
</dbReference>
<dbReference type="PRINTS" id="PR00405">
    <property type="entry name" value="REVINTRACTNG"/>
</dbReference>
<organism evidence="10 11">
    <name type="scientific">Amphibalanus amphitrite</name>
    <name type="common">Striped barnacle</name>
    <name type="synonym">Balanus amphitrite</name>
    <dbReference type="NCBI Taxonomy" id="1232801"/>
    <lineage>
        <taxon>Eukaryota</taxon>
        <taxon>Metazoa</taxon>
        <taxon>Ecdysozoa</taxon>
        <taxon>Arthropoda</taxon>
        <taxon>Crustacea</taxon>
        <taxon>Multicrustacea</taxon>
        <taxon>Cirripedia</taxon>
        <taxon>Thoracica</taxon>
        <taxon>Thoracicalcarea</taxon>
        <taxon>Balanomorpha</taxon>
        <taxon>Balanoidea</taxon>
        <taxon>Balanidae</taxon>
        <taxon>Amphibalaninae</taxon>
        <taxon>Amphibalanus</taxon>
    </lineage>
</organism>
<feature type="compositionally biased region" description="Pro residues" evidence="7">
    <location>
        <begin position="601"/>
        <end position="612"/>
    </location>
</feature>
<sequence>MAELLVDINECLRDSPKFRQVLHENEKNIENLESRLEKAIKSCGVMVENGRLFAASQKQLVVSLWEVAEHFSGQPTVAASFNRLLHALTEFNKFQGHAVDQAARTIGMKFSSILKTEIRDVKENRQCFERISGELDTALNRYATASKSRPVELEETSNLVRATRTCSRHTALDYLRALSLMQSRKQHDVLDTVRSYLQSQVTFFHQGDDLCKDLDPQLKAIGAQIEELRARTKSLEQQLETRHSAVTHEDALASQHRPVPAPDGGVFMEGYLFKRTTNAFKTWNRRWFTLENHQLKYRKRSGEDLTMMEEDLRLCTVKPAPDIDRRHCFEVVSPQKSHVMQADSEPSYRLWVEALQAGIGAAFDRPSSRAAASDNRQSHAGGGSGGGDGGTGEERPPPALRTPKRSNVLEQVRRIPGNERCCDCGAPDPTWSSINLGITLCIECSGIHRSLGVHVSKIRSLTLDDFEPEILRVFAELGNTVVNRVYEECVQEGFQRPAPDSERSVREAWIRAKYAEVRFVRRLPGSAAPPVARRWSVRRLRRRPRSAERPHRRRTAAAAPAPAAGDAPPASFSAVIIDGGGGAAPSAGDRLLVFGEQLAGEPPPPPPPPPAAGDPLEDSSGSTEGEDDSHPGQWLCGDPSVLGVLLMKDRRGNTGGGGM</sequence>
<keyword evidence="2" id="KW-0677">Repeat</keyword>
<feature type="compositionally biased region" description="Low complexity" evidence="7">
    <location>
        <begin position="556"/>
        <end position="568"/>
    </location>
</feature>
<dbReference type="Gene3D" id="2.30.29.30">
    <property type="entry name" value="Pleckstrin-homology domain (PH domain)/Phosphotyrosine-binding domain (PTB)"/>
    <property type="match status" value="1"/>
</dbReference>
<dbReference type="SMART" id="SM00233">
    <property type="entry name" value="PH"/>
    <property type="match status" value="1"/>
</dbReference>
<dbReference type="OrthoDB" id="10070851at2759"/>
<evidence type="ECO:0000256" key="7">
    <source>
        <dbReference type="SAM" id="MobiDB-lite"/>
    </source>
</evidence>
<protein>
    <submittedName>
        <fullName evidence="10">Arf-GAP with coiled-coil, ANK repeat and PH domain-containing protein 2</fullName>
    </submittedName>
</protein>
<evidence type="ECO:0000256" key="5">
    <source>
        <dbReference type="ARBA" id="ARBA00023043"/>
    </source>
</evidence>
<dbReference type="InterPro" id="IPR038508">
    <property type="entry name" value="ArfGAP_dom_sf"/>
</dbReference>
<dbReference type="CDD" id="cd08835">
    <property type="entry name" value="ArfGap_ACAP"/>
    <property type="match status" value="1"/>
</dbReference>
<evidence type="ECO:0000256" key="3">
    <source>
        <dbReference type="ARBA" id="ARBA00022771"/>
    </source>
</evidence>
<dbReference type="PROSITE" id="PS50115">
    <property type="entry name" value="ARFGAP"/>
    <property type="match status" value="1"/>
</dbReference>
<name>A0A6A4WDW2_AMPAM</name>
<dbReference type="GO" id="GO:0005096">
    <property type="term" value="F:GTPase activator activity"/>
    <property type="evidence" value="ECO:0007669"/>
    <property type="project" value="InterPro"/>
</dbReference>
<dbReference type="FunFam" id="1.10.220.150:FF:000007">
    <property type="entry name" value="Arf-GAP with coiled-coil, ANK repeat and PH domain-containing protein 2"/>
    <property type="match status" value="1"/>
</dbReference>
<dbReference type="PANTHER" id="PTHR23180:SF399">
    <property type="entry name" value="BLOWN FUSE, ISOFORM A-RELATED"/>
    <property type="match status" value="1"/>
</dbReference>
<proteinExistence type="predicted"/>
<evidence type="ECO:0000313" key="11">
    <source>
        <dbReference type="Proteomes" id="UP000440578"/>
    </source>
</evidence>
<feature type="region of interest" description="Disordered" evidence="7">
    <location>
        <begin position="541"/>
        <end position="568"/>
    </location>
</feature>
<dbReference type="Pfam" id="PF00169">
    <property type="entry name" value="PH"/>
    <property type="match status" value="1"/>
</dbReference>
<dbReference type="Pfam" id="PF16746">
    <property type="entry name" value="BAR_3"/>
    <property type="match status" value="1"/>
</dbReference>
<evidence type="ECO:0000259" key="9">
    <source>
        <dbReference type="PROSITE" id="PS50115"/>
    </source>
</evidence>
<keyword evidence="5" id="KW-0040">ANK repeat</keyword>
<dbReference type="InterPro" id="IPR027267">
    <property type="entry name" value="AH/BAR_dom_sf"/>
</dbReference>
<feature type="domain" description="Arf-GAP" evidence="9">
    <location>
        <begin position="406"/>
        <end position="527"/>
    </location>
</feature>
<evidence type="ECO:0000259" key="8">
    <source>
        <dbReference type="PROSITE" id="PS50003"/>
    </source>
</evidence>
<evidence type="ECO:0000256" key="2">
    <source>
        <dbReference type="ARBA" id="ARBA00022737"/>
    </source>
</evidence>
<dbReference type="SUPFAM" id="SSF50729">
    <property type="entry name" value="PH domain-like"/>
    <property type="match status" value="1"/>
</dbReference>
<feature type="region of interest" description="Disordered" evidence="7">
    <location>
        <begin position="366"/>
        <end position="406"/>
    </location>
</feature>
<dbReference type="InterPro" id="IPR037278">
    <property type="entry name" value="ARFGAP/RecO"/>
</dbReference>
<feature type="domain" description="PH" evidence="8">
    <location>
        <begin position="265"/>
        <end position="360"/>
    </location>
</feature>
<dbReference type="AlphaFoldDB" id="A0A6A4WDW2"/>
<feature type="region of interest" description="Disordered" evidence="7">
    <location>
        <begin position="596"/>
        <end position="640"/>
    </location>
</feature>
<dbReference type="SUPFAM" id="SSF103657">
    <property type="entry name" value="BAR/IMD domain-like"/>
    <property type="match status" value="1"/>
</dbReference>
<dbReference type="InterPro" id="IPR011993">
    <property type="entry name" value="PH-like_dom_sf"/>
</dbReference>
<dbReference type="InterPro" id="IPR045258">
    <property type="entry name" value="ACAP1/2/3-like"/>
</dbReference>
<reference evidence="10 11" key="1">
    <citation type="submission" date="2019-07" db="EMBL/GenBank/DDBJ databases">
        <title>Draft genome assembly of a fouling barnacle, Amphibalanus amphitrite (Darwin, 1854): The first reference genome for Thecostraca.</title>
        <authorList>
            <person name="Kim W."/>
        </authorList>
    </citation>
    <scope>NUCLEOTIDE SEQUENCE [LARGE SCALE GENOMIC DNA]</scope>
    <source>
        <strain evidence="10">SNU_AA5</strain>
        <tissue evidence="10">Soma without cirri and trophi</tissue>
    </source>
</reference>
<dbReference type="PANTHER" id="PTHR23180">
    <property type="entry name" value="CENTAURIN/ARF"/>
    <property type="match status" value="1"/>
</dbReference>
<comment type="caution">
    <text evidence="10">The sequence shown here is derived from an EMBL/GenBank/DDBJ whole genome shotgun (WGS) entry which is preliminary data.</text>
</comment>
<feature type="compositionally biased region" description="Gly residues" evidence="7">
    <location>
        <begin position="380"/>
        <end position="390"/>
    </location>
</feature>
<dbReference type="EMBL" id="VIIS01001281">
    <property type="protein sequence ID" value="KAF0300198.1"/>
    <property type="molecule type" value="Genomic_DNA"/>
</dbReference>
<dbReference type="GO" id="GO:0005737">
    <property type="term" value="C:cytoplasm"/>
    <property type="evidence" value="ECO:0007669"/>
    <property type="project" value="InterPro"/>
</dbReference>
<feature type="compositionally biased region" description="Basic residues" evidence="7">
    <location>
        <begin position="541"/>
        <end position="555"/>
    </location>
</feature>
<dbReference type="InterPro" id="IPR001849">
    <property type="entry name" value="PH_domain"/>
</dbReference>
<dbReference type="GO" id="GO:0008270">
    <property type="term" value="F:zinc ion binding"/>
    <property type="evidence" value="ECO:0007669"/>
    <property type="project" value="UniProtKB-KW"/>
</dbReference>
<dbReference type="CDD" id="cd13250">
    <property type="entry name" value="PH_ACAP"/>
    <property type="match status" value="1"/>
</dbReference>
<evidence type="ECO:0000256" key="4">
    <source>
        <dbReference type="ARBA" id="ARBA00022833"/>
    </source>
</evidence>
<dbReference type="FunFam" id="1.20.1270.60:FF:000025">
    <property type="entry name" value="arf-GAP with coiled-coil, ANK repeat and PH domain-containing protein 2"/>
    <property type="match status" value="1"/>
</dbReference>
<dbReference type="EMBL" id="VIIS01001281">
    <property type="protein sequence ID" value="KAF0300197.1"/>
    <property type="molecule type" value="Genomic_DNA"/>
</dbReference>
<keyword evidence="3 6" id="KW-0863">Zinc-finger</keyword>
<dbReference type="SUPFAM" id="SSF57863">
    <property type="entry name" value="ArfGap/RecO-like zinc finger"/>
    <property type="match status" value="1"/>
</dbReference>
<dbReference type="Proteomes" id="UP000440578">
    <property type="component" value="Unassembled WGS sequence"/>
</dbReference>
<dbReference type="InterPro" id="IPR004148">
    <property type="entry name" value="BAR_dom"/>
</dbReference>
<evidence type="ECO:0000256" key="6">
    <source>
        <dbReference type="PROSITE-ProRule" id="PRU00288"/>
    </source>
</evidence>
<evidence type="ECO:0000313" key="10">
    <source>
        <dbReference type="EMBL" id="KAF0300198.1"/>
    </source>
</evidence>
<dbReference type="PROSITE" id="PS50003">
    <property type="entry name" value="PH_DOMAIN"/>
    <property type="match status" value="1"/>
</dbReference>
<gene>
    <name evidence="10" type="primary">ACAP2_3</name>
    <name evidence="10" type="ORF">FJT64_003332</name>
</gene>
<keyword evidence="1" id="KW-0479">Metal-binding</keyword>
<dbReference type="Gene3D" id="1.20.1270.60">
    <property type="entry name" value="Arfaptin homology (AH) domain/BAR domain"/>
    <property type="match status" value="1"/>
</dbReference>
<keyword evidence="11" id="KW-1185">Reference proteome</keyword>
<dbReference type="Pfam" id="PF01412">
    <property type="entry name" value="ArfGap"/>
    <property type="match status" value="1"/>
</dbReference>
<dbReference type="InterPro" id="IPR001164">
    <property type="entry name" value="ArfGAP_dom"/>
</dbReference>
<dbReference type="SMART" id="SM00105">
    <property type="entry name" value="ArfGap"/>
    <property type="match status" value="1"/>
</dbReference>
<dbReference type="FunFam" id="2.30.29.30:FF:000026">
    <property type="entry name" value="Arf-GAP with coiled-coil, ANK repeat and PH domain-containing protein 2"/>
    <property type="match status" value="1"/>
</dbReference>